<proteinExistence type="predicted"/>
<gene>
    <name evidence="1" type="ORF">E2C01_041364</name>
</gene>
<accession>A0A5B7FTE2</accession>
<sequence>MHERLERPERLAGAWPVQIWRLMARTGKGTTEAAGTMAMAVAEAGSLLLFSPRALPLLSSHLNLALDFYDTALWLDRWYRGTASDGGEYGMTDKMRHAILLTTNNKHTNKHT</sequence>
<dbReference type="Proteomes" id="UP000324222">
    <property type="component" value="Unassembled WGS sequence"/>
</dbReference>
<evidence type="ECO:0000313" key="2">
    <source>
        <dbReference type="Proteomes" id="UP000324222"/>
    </source>
</evidence>
<name>A0A5B7FTE2_PORTR</name>
<keyword evidence="2" id="KW-1185">Reference proteome</keyword>
<dbReference type="AlphaFoldDB" id="A0A5B7FTE2"/>
<comment type="caution">
    <text evidence="1">The sequence shown here is derived from an EMBL/GenBank/DDBJ whole genome shotgun (WGS) entry which is preliminary data.</text>
</comment>
<organism evidence="1 2">
    <name type="scientific">Portunus trituberculatus</name>
    <name type="common">Swimming crab</name>
    <name type="synonym">Neptunus trituberculatus</name>
    <dbReference type="NCBI Taxonomy" id="210409"/>
    <lineage>
        <taxon>Eukaryota</taxon>
        <taxon>Metazoa</taxon>
        <taxon>Ecdysozoa</taxon>
        <taxon>Arthropoda</taxon>
        <taxon>Crustacea</taxon>
        <taxon>Multicrustacea</taxon>
        <taxon>Malacostraca</taxon>
        <taxon>Eumalacostraca</taxon>
        <taxon>Eucarida</taxon>
        <taxon>Decapoda</taxon>
        <taxon>Pleocyemata</taxon>
        <taxon>Brachyura</taxon>
        <taxon>Eubrachyura</taxon>
        <taxon>Portunoidea</taxon>
        <taxon>Portunidae</taxon>
        <taxon>Portuninae</taxon>
        <taxon>Portunus</taxon>
    </lineage>
</organism>
<dbReference type="EMBL" id="VSRR010007831">
    <property type="protein sequence ID" value="MPC47614.1"/>
    <property type="molecule type" value="Genomic_DNA"/>
</dbReference>
<reference evidence="1 2" key="1">
    <citation type="submission" date="2019-05" db="EMBL/GenBank/DDBJ databases">
        <title>Another draft genome of Portunus trituberculatus and its Hox gene families provides insights of decapod evolution.</title>
        <authorList>
            <person name="Jeong J.-H."/>
            <person name="Song I."/>
            <person name="Kim S."/>
            <person name="Choi T."/>
            <person name="Kim D."/>
            <person name="Ryu S."/>
            <person name="Kim W."/>
        </authorList>
    </citation>
    <scope>NUCLEOTIDE SEQUENCE [LARGE SCALE GENOMIC DNA]</scope>
    <source>
        <tissue evidence="1">Muscle</tissue>
    </source>
</reference>
<protein>
    <submittedName>
        <fullName evidence="1">Uncharacterized protein</fullName>
    </submittedName>
</protein>
<evidence type="ECO:0000313" key="1">
    <source>
        <dbReference type="EMBL" id="MPC47614.1"/>
    </source>
</evidence>